<reference evidence="2" key="1">
    <citation type="submission" date="2022-11" db="UniProtKB">
        <authorList>
            <consortium name="WormBaseParasite"/>
        </authorList>
    </citation>
    <scope>IDENTIFICATION</scope>
</reference>
<evidence type="ECO:0000313" key="1">
    <source>
        <dbReference type="Proteomes" id="UP000887569"/>
    </source>
</evidence>
<dbReference type="Proteomes" id="UP000887569">
    <property type="component" value="Unplaced"/>
</dbReference>
<name>A0A915CHU0_PARUN</name>
<proteinExistence type="predicted"/>
<evidence type="ECO:0000313" key="2">
    <source>
        <dbReference type="WBParaSite" id="PgR209X_g001_t01"/>
    </source>
</evidence>
<sequence>CAEIPIGFPVEGFKAFIAEIRKKIGYAGVFLLTKKEPIKVETKLENVPEELGVEGRLIVRNMKNSILSMHMCRIVVVV</sequence>
<dbReference type="WBParaSite" id="PgR209X_g001_t01">
    <property type="protein sequence ID" value="PgR209X_g001_t01"/>
    <property type="gene ID" value="PgR209X_g001"/>
</dbReference>
<keyword evidence="1" id="KW-1185">Reference proteome</keyword>
<accession>A0A915CHU0</accession>
<dbReference type="AlphaFoldDB" id="A0A915CHU0"/>
<organism evidence="1 2">
    <name type="scientific">Parascaris univalens</name>
    <name type="common">Nematode worm</name>
    <dbReference type="NCBI Taxonomy" id="6257"/>
    <lineage>
        <taxon>Eukaryota</taxon>
        <taxon>Metazoa</taxon>
        <taxon>Ecdysozoa</taxon>
        <taxon>Nematoda</taxon>
        <taxon>Chromadorea</taxon>
        <taxon>Rhabditida</taxon>
        <taxon>Spirurina</taxon>
        <taxon>Ascaridomorpha</taxon>
        <taxon>Ascaridoidea</taxon>
        <taxon>Ascarididae</taxon>
        <taxon>Parascaris</taxon>
    </lineage>
</organism>
<protein>
    <submittedName>
        <fullName evidence="2">Uncharacterized protein</fullName>
    </submittedName>
</protein>